<dbReference type="Gene3D" id="3.30.1490.190">
    <property type="match status" value="1"/>
</dbReference>
<dbReference type="InterPro" id="IPR036390">
    <property type="entry name" value="WH_DNA-bd_sf"/>
</dbReference>
<evidence type="ECO:0000256" key="8">
    <source>
        <dbReference type="ARBA" id="ARBA00023015"/>
    </source>
</evidence>
<dbReference type="InterPro" id="IPR036388">
    <property type="entry name" value="WH-like_DNA-bd_sf"/>
</dbReference>
<comment type="similarity">
    <text evidence="2">Belongs to the Fur family.</text>
</comment>
<dbReference type="CDD" id="cd07153">
    <property type="entry name" value="Fur_like"/>
    <property type="match status" value="1"/>
</dbReference>
<evidence type="ECO:0000256" key="10">
    <source>
        <dbReference type="ARBA" id="ARBA00023163"/>
    </source>
</evidence>
<dbReference type="Proteomes" id="UP001183414">
    <property type="component" value="Unassembled WGS sequence"/>
</dbReference>
<evidence type="ECO:0000256" key="9">
    <source>
        <dbReference type="ARBA" id="ARBA00023125"/>
    </source>
</evidence>
<protein>
    <submittedName>
        <fullName evidence="11">Transcriptional repressor</fullName>
    </submittedName>
</protein>
<gene>
    <name evidence="11" type="ORF">RM572_26375</name>
</gene>
<evidence type="ECO:0000256" key="6">
    <source>
        <dbReference type="ARBA" id="ARBA00022723"/>
    </source>
</evidence>
<dbReference type="PANTHER" id="PTHR33202:SF2">
    <property type="entry name" value="FERRIC UPTAKE REGULATION PROTEIN"/>
    <property type="match status" value="1"/>
</dbReference>
<evidence type="ECO:0000256" key="4">
    <source>
        <dbReference type="ARBA" id="ARBA00022490"/>
    </source>
</evidence>
<keyword evidence="10" id="KW-0804">Transcription</keyword>
<organism evidence="11 12">
    <name type="scientific">Streptomyces hazeniae</name>
    <dbReference type="NCBI Taxonomy" id="3075538"/>
    <lineage>
        <taxon>Bacteria</taxon>
        <taxon>Bacillati</taxon>
        <taxon>Actinomycetota</taxon>
        <taxon>Actinomycetes</taxon>
        <taxon>Kitasatosporales</taxon>
        <taxon>Streptomycetaceae</taxon>
        <taxon>Streptomyces</taxon>
    </lineage>
</organism>
<sequence length="152" mass="16988">MVDSQQKSNARTPRHGVRMTHQRQMILEALESCEGFVSAQKLHARLQKDGSTVGLTTVYRALAGLERAGLADLLRDDTGERLYLRRPTDEHRHYLRCRDCGSASPLDADPVEQWAHRIAQTSGYTNLEHTLELTGVCAGCHDHGRSGTNPRQ</sequence>
<name>A0ABU2NZ72_9ACTN</name>
<keyword evidence="9" id="KW-0238">DNA-binding</keyword>
<dbReference type="PANTHER" id="PTHR33202">
    <property type="entry name" value="ZINC UPTAKE REGULATION PROTEIN"/>
    <property type="match status" value="1"/>
</dbReference>
<dbReference type="EMBL" id="JAVREQ010000034">
    <property type="protein sequence ID" value="MDT0382290.1"/>
    <property type="molecule type" value="Genomic_DNA"/>
</dbReference>
<proteinExistence type="inferred from homology"/>
<dbReference type="RefSeq" id="WP_311675889.1">
    <property type="nucleotide sequence ID" value="NZ_JAVREQ010000034.1"/>
</dbReference>
<evidence type="ECO:0000256" key="1">
    <source>
        <dbReference type="ARBA" id="ARBA00004496"/>
    </source>
</evidence>
<dbReference type="SUPFAM" id="SSF46785">
    <property type="entry name" value="Winged helix' DNA-binding domain"/>
    <property type="match status" value="1"/>
</dbReference>
<dbReference type="InterPro" id="IPR002481">
    <property type="entry name" value="FUR"/>
</dbReference>
<keyword evidence="4" id="KW-0963">Cytoplasm</keyword>
<reference evidence="12" key="1">
    <citation type="submission" date="2023-07" db="EMBL/GenBank/DDBJ databases">
        <title>30 novel species of actinomycetes from the DSMZ collection.</title>
        <authorList>
            <person name="Nouioui I."/>
        </authorList>
    </citation>
    <scope>NUCLEOTIDE SEQUENCE [LARGE SCALE GENOMIC DNA]</scope>
    <source>
        <strain evidence="12">DSM 42041</strain>
    </source>
</reference>
<evidence type="ECO:0000313" key="12">
    <source>
        <dbReference type="Proteomes" id="UP001183414"/>
    </source>
</evidence>
<keyword evidence="7" id="KW-0862">Zinc</keyword>
<accession>A0ABU2NZ72</accession>
<keyword evidence="12" id="KW-1185">Reference proteome</keyword>
<comment type="subunit">
    <text evidence="3">Homodimer.</text>
</comment>
<dbReference type="Pfam" id="PF01475">
    <property type="entry name" value="FUR"/>
    <property type="match status" value="1"/>
</dbReference>
<dbReference type="InterPro" id="IPR043135">
    <property type="entry name" value="Fur_C"/>
</dbReference>
<keyword evidence="5" id="KW-0678">Repressor</keyword>
<keyword evidence="6" id="KW-0479">Metal-binding</keyword>
<comment type="subcellular location">
    <subcellularLocation>
        <location evidence="1">Cytoplasm</location>
    </subcellularLocation>
</comment>
<evidence type="ECO:0000256" key="2">
    <source>
        <dbReference type="ARBA" id="ARBA00007957"/>
    </source>
</evidence>
<evidence type="ECO:0000256" key="5">
    <source>
        <dbReference type="ARBA" id="ARBA00022491"/>
    </source>
</evidence>
<evidence type="ECO:0000256" key="3">
    <source>
        <dbReference type="ARBA" id="ARBA00011738"/>
    </source>
</evidence>
<comment type="caution">
    <text evidence="11">The sequence shown here is derived from an EMBL/GenBank/DDBJ whole genome shotgun (WGS) entry which is preliminary data.</text>
</comment>
<dbReference type="Gene3D" id="1.10.10.10">
    <property type="entry name" value="Winged helix-like DNA-binding domain superfamily/Winged helix DNA-binding domain"/>
    <property type="match status" value="1"/>
</dbReference>
<evidence type="ECO:0000256" key="7">
    <source>
        <dbReference type="ARBA" id="ARBA00022833"/>
    </source>
</evidence>
<keyword evidence="8" id="KW-0805">Transcription regulation</keyword>
<evidence type="ECO:0000313" key="11">
    <source>
        <dbReference type="EMBL" id="MDT0382290.1"/>
    </source>
</evidence>